<dbReference type="CDD" id="cd13688">
    <property type="entry name" value="PBP2_GltI_DEBP"/>
    <property type="match status" value="1"/>
</dbReference>
<dbReference type="GO" id="GO:0006865">
    <property type="term" value="P:amino acid transport"/>
    <property type="evidence" value="ECO:0007669"/>
    <property type="project" value="TreeGrafter"/>
</dbReference>
<evidence type="ECO:0000259" key="5">
    <source>
        <dbReference type="SMART" id="SM00062"/>
    </source>
</evidence>
<dbReference type="EMBL" id="CP000628">
    <property type="protein sequence ID" value="ACM27878.1"/>
    <property type="molecule type" value="Genomic_DNA"/>
</dbReference>
<dbReference type="GO" id="GO:0016020">
    <property type="term" value="C:membrane"/>
    <property type="evidence" value="ECO:0007669"/>
    <property type="project" value="InterPro"/>
</dbReference>
<organism evidence="7 8">
    <name type="scientific">Rhizobium rhizogenes (strain K84 / ATCC BAA-868)</name>
    <name type="common">Agrobacterium radiobacter</name>
    <dbReference type="NCBI Taxonomy" id="311403"/>
    <lineage>
        <taxon>Bacteria</taxon>
        <taxon>Pseudomonadati</taxon>
        <taxon>Pseudomonadota</taxon>
        <taxon>Alphaproteobacteria</taxon>
        <taxon>Hyphomicrobiales</taxon>
        <taxon>Rhizobiaceae</taxon>
        <taxon>Rhizobium/Agrobacterium group</taxon>
        <taxon>Rhizobium</taxon>
    </lineage>
</organism>
<dbReference type="SMART" id="SM00079">
    <property type="entry name" value="PBPe"/>
    <property type="match status" value="1"/>
</dbReference>
<dbReference type="AlphaFoldDB" id="B9JB44"/>
<gene>
    <name evidence="7" type="ordered locus">Arad_4089</name>
</gene>
<dbReference type="PANTHER" id="PTHR30085:SF6">
    <property type="entry name" value="ABC TRANSPORTER GLUTAMINE-BINDING PROTEIN GLNH"/>
    <property type="match status" value="1"/>
</dbReference>
<evidence type="ECO:0000256" key="1">
    <source>
        <dbReference type="ARBA" id="ARBA00010333"/>
    </source>
</evidence>
<keyword evidence="2" id="KW-0813">Transport</keyword>
<protein>
    <submittedName>
        <fullName evidence="7">Amino acid ABC transporter</fullName>
    </submittedName>
</protein>
<sequence length="296" mass="32346">MLAKCIRRLVLAGLALGVAAHVAAAAQTLDLIARKGTIRIGYITDEVPFSFKKKDGNPAGYTIDLCGKIADAVARKLPQVKRDYVEITLADGFDAVKSNQIDLLCGAVTINLGRRDSVDFSQPIFLTGASALLRKDSPEYLQILFLDKRPTRATDRKSPSASIIGVRADTTTGATLREALGPDVPQTRVVDFSTHQDGLNALENHKIDAYFADRALLISLAAHARAPSTLAIGNRLFTHEPYGIALRRDDSTFRLLVDQALTEFYQSDDFPKLLKTYFGDEGPVLRSEIMTQSVPE</sequence>
<reference evidence="7 8" key="1">
    <citation type="journal article" date="2009" name="J. Bacteriol.">
        <title>Genome sequences of three Agrobacterium biovars help elucidate the evolution of multichromosome genomes in bacteria.</title>
        <authorList>
            <person name="Slater S.C."/>
            <person name="Goldman B.S."/>
            <person name="Goodner B."/>
            <person name="Setubal J.C."/>
            <person name="Farrand S.K."/>
            <person name="Nester E.W."/>
            <person name="Burr T.J."/>
            <person name="Banta L."/>
            <person name="Dickerman A.W."/>
            <person name="Paulsen I."/>
            <person name="Otten L."/>
            <person name="Suen G."/>
            <person name="Welch R."/>
            <person name="Almeida N.F."/>
            <person name="Arnold F."/>
            <person name="Burton O.T."/>
            <person name="Du Z."/>
            <person name="Ewing A."/>
            <person name="Godsy E."/>
            <person name="Heisel S."/>
            <person name="Houmiel K.L."/>
            <person name="Jhaveri J."/>
            <person name="Lu J."/>
            <person name="Miller N.M."/>
            <person name="Norton S."/>
            <person name="Chen Q."/>
            <person name="Phoolcharoen W."/>
            <person name="Ohlin V."/>
            <person name="Ondrusek D."/>
            <person name="Pride N."/>
            <person name="Stricklin S.L."/>
            <person name="Sun J."/>
            <person name="Wheeler C."/>
            <person name="Wilson L."/>
            <person name="Zhu H."/>
            <person name="Wood D.W."/>
        </authorList>
    </citation>
    <scope>NUCLEOTIDE SEQUENCE [LARGE SCALE GENOMIC DNA]</scope>
    <source>
        <strain evidence="8">K84 / ATCC BAA-868</strain>
    </source>
</reference>
<feature type="signal peptide" evidence="4">
    <location>
        <begin position="1"/>
        <end position="25"/>
    </location>
</feature>
<name>B9JB44_RHIR8</name>
<comment type="similarity">
    <text evidence="1">Belongs to the bacterial solute-binding protein 3 family.</text>
</comment>
<evidence type="ECO:0000256" key="4">
    <source>
        <dbReference type="SAM" id="SignalP"/>
    </source>
</evidence>
<dbReference type="GO" id="GO:0015276">
    <property type="term" value="F:ligand-gated monoatomic ion channel activity"/>
    <property type="evidence" value="ECO:0007669"/>
    <property type="project" value="InterPro"/>
</dbReference>
<dbReference type="SMART" id="SM00062">
    <property type="entry name" value="PBPb"/>
    <property type="match status" value="1"/>
</dbReference>
<dbReference type="HOGENOM" id="CLU_019602_0_0_5"/>
<dbReference type="Proteomes" id="UP000001600">
    <property type="component" value="Chromosome 1"/>
</dbReference>
<dbReference type="STRING" id="311403.Arad_4089"/>
<feature type="chain" id="PRO_5002884455" evidence="4">
    <location>
        <begin position="26"/>
        <end position="296"/>
    </location>
</feature>
<dbReference type="InterPro" id="IPR001320">
    <property type="entry name" value="Iontro_rcpt_C"/>
</dbReference>
<dbReference type="GO" id="GO:0005576">
    <property type="term" value="C:extracellular region"/>
    <property type="evidence" value="ECO:0007669"/>
    <property type="project" value="TreeGrafter"/>
</dbReference>
<evidence type="ECO:0000259" key="6">
    <source>
        <dbReference type="SMART" id="SM00079"/>
    </source>
</evidence>
<evidence type="ECO:0000313" key="8">
    <source>
        <dbReference type="Proteomes" id="UP000001600"/>
    </source>
</evidence>
<dbReference type="SUPFAM" id="SSF53850">
    <property type="entry name" value="Periplasmic binding protein-like II"/>
    <property type="match status" value="1"/>
</dbReference>
<dbReference type="KEGG" id="ara:Arad_4089"/>
<dbReference type="eggNOG" id="COG0834">
    <property type="taxonomic scope" value="Bacteria"/>
</dbReference>
<dbReference type="GO" id="GO:0030288">
    <property type="term" value="C:outer membrane-bounded periplasmic space"/>
    <property type="evidence" value="ECO:0007669"/>
    <property type="project" value="TreeGrafter"/>
</dbReference>
<evidence type="ECO:0000256" key="3">
    <source>
        <dbReference type="ARBA" id="ARBA00022729"/>
    </source>
</evidence>
<dbReference type="Pfam" id="PF00497">
    <property type="entry name" value="SBP_bac_3"/>
    <property type="match status" value="1"/>
</dbReference>
<dbReference type="RefSeq" id="WP_012652502.1">
    <property type="nucleotide sequence ID" value="NC_011985.1"/>
</dbReference>
<feature type="domain" description="Ionotropic glutamate receptor C-terminal" evidence="6">
    <location>
        <begin position="39"/>
        <end position="280"/>
    </location>
</feature>
<feature type="domain" description="Solute-binding protein family 3/N-terminal" evidence="5">
    <location>
        <begin position="37"/>
        <end position="281"/>
    </location>
</feature>
<accession>B9JB44</accession>
<dbReference type="InterPro" id="IPR001638">
    <property type="entry name" value="Solute-binding_3/MltF_N"/>
</dbReference>
<keyword evidence="3 4" id="KW-0732">Signal</keyword>
<evidence type="ECO:0000313" key="7">
    <source>
        <dbReference type="EMBL" id="ACM27878.1"/>
    </source>
</evidence>
<dbReference type="InterPro" id="IPR051455">
    <property type="entry name" value="Bact_solute-bind_prot3"/>
</dbReference>
<evidence type="ECO:0000256" key="2">
    <source>
        <dbReference type="ARBA" id="ARBA00022448"/>
    </source>
</evidence>
<proteinExistence type="inferred from homology"/>
<dbReference type="Gene3D" id="3.40.190.10">
    <property type="entry name" value="Periplasmic binding protein-like II"/>
    <property type="match status" value="2"/>
</dbReference>
<dbReference type="PANTHER" id="PTHR30085">
    <property type="entry name" value="AMINO ACID ABC TRANSPORTER PERMEASE"/>
    <property type="match status" value="1"/>
</dbReference>